<organism evidence="3 4">
    <name type="scientific">Cyanidiococcus yangmingshanensis</name>
    <dbReference type="NCBI Taxonomy" id="2690220"/>
    <lineage>
        <taxon>Eukaryota</taxon>
        <taxon>Rhodophyta</taxon>
        <taxon>Bangiophyceae</taxon>
        <taxon>Cyanidiales</taxon>
        <taxon>Cyanidiaceae</taxon>
        <taxon>Cyanidiococcus</taxon>
    </lineage>
</organism>
<dbReference type="Proteomes" id="UP000530660">
    <property type="component" value="Unassembled WGS sequence"/>
</dbReference>
<evidence type="ECO:0000256" key="1">
    <source>
        <dbReference type="SAM" id="MobiDB-lite"/>
    </source>
</evidence>
<dbReference type="AlphaFoldDB" id="A0A7J7ID81"/>
<proteinExistence type="predicted"/>
<evidence type="ECO:0000313" key="3">
    <source>
        <dbReference type="EMBL" id="KAF6000988.1"/>
    </source>
</evidence>
<reference evidence="3 4" key="1">
    <citation type="journal article" date="2020" name="J. Phycol.">
        <title>Comparative genome analysis reveals Cyanidiococcus gen. nov., a new extremophilic red algal genus sister to Cyanidioschyzon (Cyanidioschyzonaceae, Rhodophyta).</title>
        <authorList>
            <person name="Liu S.-L."/>
            <person name="Chiang Y.-R."/>
            <person name="Yoon H.S."/>
            <person name="Fu H.-Y."/>
        </authorList>
    </citation>
    <scope>NUCLEOTIDE SEQUENCE [LARGE SCALE GENOMIC DNA]</scope>
    <source>
        <strain evidence="3 4">THAL066</strain>
    </source>
</reference>
<evidence type="ECO:0000313" key="4">
    <source>
        <dbReference type="Proteomes" id="UP000530660"/>
    </source>
</evidence>
<evidence type="ECO:0000256" key="2">
    <source>
        <dbReference type="SAM" id="SignalP"/>
    </source>
</evidence>
<comment type="caution">
    <text evidence="3">The sequence shown here is derived from an EMBL/GenBank/DDBJ whole genome shotgun (WGS) entry which is preliminary data.</text>
</comment>
<keyword evidence="4" id="KW-1185">Reference proteome</keyword>
<name>A0A7J7ID81_9RHOD</name>
<gene>
    <name evidence="3" type="ORF">F1559_000672</name>
</gene>
<protein>
    <submittedName>
        <fullName evidence="3">Uncharacterized protein</fullName>
    </submittedName>
</protein>
<feature type="signal peptide" evidence="2">
    <location>
        <begin position="1"/>
        <end position="19"/>
    </location>
</feature>
<sequence>MRHAFWRYVSLLCWQAAASADTQSLADEGGVHAIVTSLSHQLERDILQMLRPGTRRTLMEHCPEVMGASATQCSPLASESTTEQQVELFRAMSAALRRRLVHSEQQSCEYAYNKENASPGGSGDPRARIRSPLAERQHRHIHSP</sequence>
<keyword evidence="2" id="KW-0732">Signal</keyword>
<feature type="region of interest" description="Disordered" evidence="1">
    <location>
        <begin position="111"/>
        <end position="144"/>
    </location>
</feature>
<feature type="chain" id="PRO_5029453508" evidence="2">
    <location>
        <begin position="20"/>
        <end position="144"/>
    </location>
</feature>
<accession>A0A7J7ID81</accession>
<dbReference type="EMBL" id="VWRR01000016">
    <property type="protein sequence ID" value="KAF6000988.1"/>
    <property type="molecule type" value="Genomic_DNA"/>
</dbReference>